<reference evidence="2 3" key="1">
    <citation type="submission" date="2018-12" db="EMBL/GenBank/DDBJ databases">
        <title>Genomic taxonomy of the Vibrionaceae family.</title>
        <authorList>
            <person name="Gomez-Gil B."/>
            <person name="Enciso-Ibarra K."/>
        </authorList>
    </citation>
    <scope>NUCLEOTIDE SEQUENCE [LARGE SCALE GENOMIC DNA]</scope>
    <source>
        <strain evidence="2 3">CAIM 594</strain>
    </source>
</reference>
<keyword evidence="1" id="KW-0472">Membrane</keyword>
<dbReference type="InterPro" id="IPR025489">
    <property type="entry name" value="DUF4381"/>
</dbReference>
<organism evidence="2 3">
    <name type="scientific">Vibrio pectenicida</name>
    <dbReference type="NCBI Taxonomy" id="62763"/>
    <lineage>
        <taxon>Bacteria</taxon>
        <taxon>Pseudomonadati</taxon>
        <taxon>Pseudomonadota</taxon>
        <taxon>Gammaproteobacteria</taxon>
        <taxon>Vibrionales</taxon>
        <taxon>Vibrionaceae</taxon>
        <taxon>Vibrio</taxon>
    </lineage>
</organism>
<dbReference type="AlphaFoldDB" id="A0A3R9FQ92"/>
<proteinExistence type="predicted"/>
<evidence type="ECO:0000256" key="1">
    <source>
        <dbReference type="SAM" id="Phobius"/>
    </source>
</evidence>
<dbReference type="OrthoDB" id="283083at2"/>
<sequence>MSTINKDSLLPLNPMYLPDLPSWFPVAWGWWASVSATLLCLLSMWLLYRWNKKRLAPKKAALRLIQAGEKPAEAFELLRQAALCYYPREEVAKLTGKEWYAFLDTQVKAPLFLDNYELWQEALYSKKNLGNESELVAHCSQWVDEALPPKRRRTKVG</sequence>
<comment type="caution">
    <text evidence="2">The sequence shown here is derived from an EMBL/GenBank/DDBJ whole genome shotgun (WGS) entry which is preliminary data.</text>
</comment>
<dbReference type="Pfam" id="PF14316">
    <property type="entry name" value="DUF4381"/>
    <property type="match status" value="1"/>
</dbReference>
<accession>A0A3R9FQ92</accession>
<dbReference type="Proteomes" id="UP000269041">
    <property type="component" value="Unassembled WGS sequence"/>
</dbReference>
<keyword evidence="1" id="KW-1133">Transmembrane helix</keyword>
<feature type="transmembrane region" description="Helical" evidence="1">
    <location>
        <begin position="28"/>
        <end position="48"/>
    </location>
</feature>
<dbReference type="EMBL" id="RSFA01000022">
    <property type="protein sequence ID" value="RSD31810.1"/>
    <property type="molecule type" value="Genomic_DNA"/>
</dbReference>
<evidence type="ECO:0000313" key="3">
    <source>
        <dbReference type="Proteomes" id="UP000269041"/>
    </source>
</evidence>
<keyword evidence="3" id="KW-1185">Reference proteome</keyword>
<gene>
    <name evidence="2" type="ORF">EJA03_06820</name>
</gene>
<dbReference type="RefSeq" id="WP_125320490.1">
    <property type="nucleotide sequence ID" value="NZ_AP024890.1"/>
</dbReference>
<keyword evidence="1" id="KW-0812">Transmembrane</keyword>
<name>A0A3R9FQ92_9VIBR</name>
<evidence type="ECO:0000313" key="2">
    <source>
        <dbReference type="EMBL" id="RSD31810.1"/>
    </source>
</evidence>
<protein>
    <submittedName>
        <fullName evidence="2">DUF4381 domain-containing protein</fullName>
    </submittedName>
</protein>